<name>A0A395IPZ3_9HELO</name>
<evidence type="ECO:0000256" key="1">
    <source>
        <dbReference type="SAM" id="MobiDB-lite"/>
    </source>
</evidence>
<dbReference type="Proteomes" id="UP000249056">
    <property type="component" value="Unassembled WGS sequence"/>
</dbReference>
<dbReference type="AlphaFoldDB" id="A0A395IPZ3"/>
<evidence type="ECO:0000313" key="2">
    <source>
        <dbReference type="EMBL" id="RAL62385.1"/>
    </source>
</evidence>
<sequence>MQEMFQHTPAAGQSPSRYSPHKNRYNAALANLETPRENLGEVFSEADNEAVDASLPDSDPRGYLIKLQKSFSVLSSITGGPRKLKRAQTLRLPLESIPEDLQTHRLLQTVQSNFDEISKLAMETSKQDMYVRRGMQASGLGMTATDREVMGKKLYQVVEEWINSGRGEKCDVEFVFGGLGSLSGA</sequence>
<reference evidence="2 3" key="1">
    <citation type="submission" date="2018-06" db="EMBL/GenBank/DDBJ databases">
        <title>Genome Sequence of the Brown Rot Fungal Pathogen Monilinia fructigena.</title>
        <authorList>
            <person name="Landi L."/>
            <person name="De Miccolis Angelini R.M."/>
            <person name="Pollastro S."/>
            <person name="Abate D."/>
            <person name="Faretra F."/>
            <person name="Romanazzi G."/>
        </authorList>
    </citation>
    <scope>NUCLEOTIDE SEQUENCE [LARGE SCALE GENOMIC DNA]</scope>
    <source>
        <strain evidence="2 3">Mfrg269</strain>
    </source>
</reference>
<evidence type="ECO:0000313" key="3">
    <source>
        <dbReference type="Proteomes" id="UP000249056"/>
    </source>
</evidence>
<keyword evidence="3" id="KW-1185">Reference proteome</keyword>
<organism evidence="2 3">
    <name type="scientific">Monilinia fructigena</name>
    <dbReference type="NCBI Taxonomy" id="38457"/>
    <lineage>
        <taxon>Eukaryota</taxon>
        <taxon>Fungi</taxon>
        <taxon>Dikarya</taxon>
        <taxon>Ascomycota</taxon>
        <taxon>Pezizomycotina</taxon>
        <taxon>Leotiomycetes</taxon>
        <taxon>Helotiales</taxon>
        <taxon>Sclerotiniaceae</taxon>
        <taxon>Monilinia</taxon>
    </lineage>
</organism>
<protein>
    <submittedName>
        <fullName evidence="2">Uncharacterized protein</fullName>
    </submittedName>
</protein>
<proteinExistence type="predicted"/>
<dbReference type="EMBL" id="QKRW01000024">
    <property type="protein sequence ID" value="RAL62385.1"/>
    <property type="molecule type" value="Genomic_DNA"/>
</dbReference>
<accession>A0A395IPZ3</accession>
<feature type="region of interest" description="Disordered" evidence="1">
    <location>
        <begin position="1"/>
        <end position="21"/>
    </location>
</feature>
<comment type="caution">
    <text evidence="2">The sequence shown here is derived from an EMBL/GenBank/DDBJ whole genome shotgun (WGS) entry which is preliminary data.</text>
</comment>
<gene>
    <name evidence="2" type="ORF">DID88_004951</name>
</gene>